<protein>
    <recommendedName>
        <fullName evidence="3">Lipoprotein</fullName>
    </recommendedName>
</protein>
<organism evidence="1 2">
    <name type="scientific">Aquimarina intermedia</name>
    <dbReference type="NCBI Taxonomy" id="350814"/>
    <lineage>
        <taxon>Bacteria</taxon>
        <taxon>Pseudomonadati</taxon>
        <taxon>Bacteroidota</taxon>
        <taxon>Flavobacteriia</taxon>
        <taxon>Flavobacteriales</taxon>
        <taxon>Flavobacteriaceae</taxon>
        <taxon>Aquimarina</taxon>
    </lineage>
</organism>
<dbReference type="RefSeq" id="WP_148783111.1">
    <property type="nucleotide sequence ID" value="NZ_VNHU01000007.1"/>
</dbReference>
<accession>A0A5S5BYI8</accession>
<proteinExistence type="predicted"/>
<comment type="caution">
    <text evidence="1">The sequence shown here is derived from an EMBL/GenBank/DDBJ whole genome shotgun (WGS) entry which is preliminary data.</text>
</comment>
<dbReference type="PROSITE" id="PS51257">
    <property type="entry name" value="PROKAR_LIPOPROTEIN"/>
    <property type="match status" value="1"/>
</dbReference>
<dbReference type="Proteomes" id="UP000324376">
    <property type="component" value="Unassembled WGS sequence"/>
</dbReference>
<keyword evidence="2" id="KW-1185">Reference proteome</keyword>
<dbReference type="EMBL" id="VNHU01000007">
    <property type="protein sequence ID" value="TYP72235.1"/>
    <property type="molecule type" value="Genomic_DNA"/>
</dbReference>
<dbReference type="OrthoDB" id="1489643at2"/>
<sequence length="394" mass="46310">MKKLLLILFTISLAQGCSSVKQNQKALNKGNYDTVINNSLKKLQSNKNSKRKQPLILMLEQAFENAVQRDLDYIKFAVLENNPANYEGIYKTYKKLANRQQRITPILPLYHVTENRNAQFDFKSYDAKILEYQKKLAAYLYQKANQSLLERLSKNEYRSIYRDLQYLNRISPNYKDVNKLMDDVHFKGTNFIIVSLKNTSNTIIPKKLELDLLDFSTYGLNDFWTVYHNTPQRELDYDFVVVVEFREILLSPERIKEFEAKREKEVIDGWEYVMDENGEHMLDEEGEYLIRDKYIKAQCLYNEFIQQKAVNVSGVVTFKNIQNRQTTDIIPLGSEFIFEHHYARILGDIRALNDSERSYLKNKPLPFPSNEQLVFDAGQDLKNELKSILSNHSF</sequence>
<name>A0A5S5BYI8_9FLAO</name>
<reference evidence="1 2" key="1">
    <citation type="submission" date="2019-07" db="EMBL/GenBank/DDBJ databases">
        <title>Genomic Encyclopedia of Archaeal and Bacterial Type Strains, Phase II (KMG-II): from individual species to whole genera.</title>
        <authorList>
            <person name="Goeker M."/>
        </authorList>
    </citation>
    <scope>NUCLEOTIDE SEQUENCE [LARGE SCALE GENOMIC DNA]</scope>
    <source>
        <strain evidence="1 2">DSM 17527</strain>
    </source>
</reference>
<evidence type="ECO:0000313" key="2">
    <source>
        <dbReference type="Proteomes" id="UP000324376"/>
    </source>
</evidence>
<gene>
    <name evidence="1" type="ORF">BD809_107120</name>
</gene>
<dbReference type="AlphaFoldDB" id="A0A5S5BYI8"/>
<evidence type="ECO:0000313" key="1">
    <source>
        <dbReference type="EMBL" id="TYP72235.1"/>
    </source>
</evidence>
<evidence type="ECO:0008006" key="3">
    <source>
        <dbReference type="Google" id="ProtNLM"/>
    </source>
</evidence>